<feature type="transmembrane region" description="Helical" evidence="1">
    <location>
        <begin position="77"/>
        <end position="96"/>
    </location>
</feature>
<keyword evidence="1" id="KW-0472">Membrane</keyword>
<sequence>MNKKETTREEMMAVEVVIGKIMRIGVLLAAGVMICGFILFLVHQTSGYPGQTFPTTLAAIITGVGQLKAYAWMMAGIYLLILTPVLRVVVSIYAFIKENDLLYAKITTFVLLILIISFIIGHR</sequence>
<keyword evidence="1" id="KW-1133">Transmembrane helix</keyword>
<protein>
    <submittedName>
        <fullName evidence="2">Uncharacterized membrane protein</fullName>
    </submittedName>
</protein>
<reference evidence="2 3" key="1">
    <citation type="submission" date="2016-10" db="EMBL/GenBank/DDBJ databases">
        <authorList>
            <person name="Varghese N."/>
            <person name="Submissions S."/>
        </authorList>
    </citation>
    <scope>NUCLEOTIDE SEQUENCE [LARGE SCALE GENOMIC DNA]</scope>
    <source>
        <strain evidence="2 3">WC1T17</strain>
    </source>
</reference>
<dbReference type="EMBL" id="FOCC01000011">
    <property type="protein sequence ID" value="SEM87320.1"/>
    <property type="molecule type" value="Genomic_DNA"/>
</dbReference>
<gene>
    <name evidence="2" type="ORF">SAMN05216431_11147</name>
</gene>
<proteinExistence type="predicted"/>
<keyword evidence="1" id="KW-0812">Transmembrane</keyword>
<feature type="transmembrane region" description="Helical" evidence="1">
    <location>
        <begin position="21"/>
        <end position="42"/>
    </location>
</feature>
<comment type="caution">
    <text evidence="2">The sequence shown here is derived from an EMBL/GenBank/DDBJ whole genome shotgun (WGS) entry which is preliminary data.</text>
</comment>
<organism evidence="2 3">
    <name type="scientific">Ligilactobacillus ruminis</name>
    <dbReference type="NCBI Taxonomy" id="1623"/>
    <lineage>
        <taxon>Bacteria</taxon>
        <taxon>Bacillati</taxon>
        <taxon>Bacillota</taxon>
        <taxon>Bacilli</taxon>
        <taxon>Lactobacillales</taxon>
        <taxon>Lactobacillaceae</taxon>
        <taxon>Ligilactobacillus</taxon>
    </lineage>
</organism>
<evidence type="ECO:0000256" key="1">
    <source>
        <dbReference type="SAM" id="Phobius"/>
    </source>
</evidence>
<evidence type="ECO:0000313" key="3">
    <source>
        <dbReference type="Proteomes" id="UP000182089"/>
    </source>
</evidence>
<dbReference type="InterPro" id="IPR012861">
    <property type="entry name" value="DUF1634"/>
</dbReference>
<name>A0ABY1ACY7_9LACO</name>
<accession>A0ABY1ACY7</accession>
<dbReference type="Pfam" id="PF07843">
    <property type="entry name" value="DUF1634"/>
    <property type="match status" value="1"/>
</dbReference>
<dbReference type="Proteomes" id="UP000182089">
    <property type="component" value="Unassembled WGS sequence"/>
</dbReference>
<feature type="transmembrane region" description="Helical" evidence="1">
    <location>
        <begin position="102"/>
        <end position="121"/>
    </location>
</feature>
<evidence type="ECO:0000313" key="2">
    <source>
        <dbReference type="EMBL" id="SEM87320.1"/>
    </source>
</evidence>